<dbReference type="PROSITE" id="PS00297">
    <property type="entry name" value="HSP70_1"/>
    <property type="match status" value="1"/>
</dbReference>
<dbReference type="Proteomes" id="UP000708208">
    <property type="component" value="Unassembled WGS sequence"/>
</dbReference>
<gene>
    <name evidence="4" type="ORF">AFUS01_LOCUS3647</name>
</gene>
<evidence type="ECO:0000313" key="5">
    <source>
        <dbReference type="Proteomes" id="UP000708208"/>
    </source>
</evidence>
<organism evidence="4 5">
    <name type="scientific">Allacma fusca</name>
    <dbReference type="NCBI Taxonomy" id="39272"/>
    <lineage>
        <taxon>Eukaryota</taxon>
        <taxon>Metazoa</taxon>
        <taxon>Ecdysozoa</taxon>
        <taxon>Arthropoda</taxon>
        <taxon>Hexapoda</taxon>
        <taxon>Collembola</taxon>
        <taxon>Symphypleona</taxon>
        <taxon>Sminthuridae</taxon>
        <taxon>Allacma</taxon>
    </lineage>
</organism>
<dbReference type="InterPro" id="IPR018181">
    <property type="entry name" value="Heat_shock_70_CS"/>
</dbReference>
<dbReference type="GO" id="GO:0140662">
    <property type="term" value="F:ATP-dependent protein folding chaperone"/>
    <property type="evidence" value="ECO:0007669"/>
    <property type="project" value="InterPro"/>
</dbReference>
<dbReference type="InterPro" id="IPR013126">
    <property type="entry name" value="Hsp_70_fam"/>
</dbReference>
<dbReference type="EMBL" id="CAJVCH010022013">
    <property type="protein sequence ID" value="CAG7692423.1"/>
    <property type="molecule type" value="Genomic_DNA"/>
</dbReference>
<keyword evidence="3" id="KW-0067">ATP-binding</keyword>
<dbReference type="FunFam" id="3.30.30.30:FF:000003">
    <property type="entry name" value="Heat shock protein 9"/>
    <property type="match status" value="1"/>
</dbReference>
<keyword evidence="5" id="KW-1185">Reference proteome</keyword>
<evidence type="ECO:0000256" key="1">
    <source>
        <dbReference type="ARBA" id="ARBA00007381"/>
    </source>
</evidence>
<keyword evidence="2" id="KW-0547">Nucleotide-binding</keyword>
<sequence>MPSVAVGIDLGTTNSCAAVYLSEKVQFIQNGLGDILTPSNLVVQRNDYDEDQYQYYMHTHESISFDIKRLIGRNFSDPQVHKNIKDYPFDVIRGQNGYPLIKLSNGETFLPEQLSAKILLYLRKEAEYELGKKVSNAVITVPAYFNDAQRQATRDAEINSSPIEIARKAKQLRLLKISCERATNHLSITRFFNVKLDAFHHETNLNFRITHNTFELINKNNYDKCLDTLNRIVRTAKLTKDDIDDVILVGCSSGIPLMKTKITEHFNGKKPLETIEGDQVVAYGAAIQASKFFEIQDEQQKQYDKMAKLEAKVSELFRQRGWDFDENEVKAFHNWLECRDQ</sequence>
<dbReference type="AlphaFoldDB" id="A0A8J2J5U4"/>
<evidence type="ECO:0000256" key="3">
    <source>
        <dbReference type="ARBA" id="ARBA00022840"/>
    </source>
</evidence>
<protein>
    <recommendedName>
        <fullName evidence="6">Heat shock protein 70</fullName>
    </recommendedName>
</protein>
<name>A0A8J2J5U4_9HEXA</name>
<evidence type="ECO:0000256" key="2">
    <source>
        <dbReference type="ARBA" id="ARBA00022741"/>
    </source>
</evidence>
<dbReference type="PANTHER" id="PTHR19375">
    <property type="entry name" value="HEAT SHOCK PROTEIN 70KDA"/>
    <property type="match status" value="1"/>
</dbReference>
<accession>A0A8J2J5U4</accession>
<comment type="similarity">
    <text evidence="1">Belongs to the heat shock protein 70 family.</text>
</comment>
<dbReference type="OrthoDB" id="2401965at2759"/>
<dbReference type="GO" id="GO:0005524">
    <property type="term" value="F:ATP binding"/>
    <property type="evidence" value="ECO:0007669"/>
    <property type="project" value="UniProtKB-KW"/>
</dbReference>
<reference evidence="4" key="1">
    <citation type="submission" date="2021-06" db="EMBL/GenBank/DDBJ databases">
        <authorList>
            <person name="Hodson N. C."/>
            <person name="Mongue J. A."/>
            <person name="Jaron S. K."/>
        </authorList>
    </citation>
    <scope>NUCLEOTIDE SEQUENCE</scope>
</reference>
<proteinExistence type="inferred from homology"/>
<comment type="caution">
    <text evidence="4">The sequence shown here is derived from an EMBL/GenBank/DDBJ whole genome shotgun (WGS) entry which is preliminary data.</text>
</comment>
<evidence type="ECO:0008006" key="6">
    <source>
        <dbReference type="Google" id="ProtNLM"/>
    </source>
</evidence>
<dbReference type="Pfam" id="PF00012">
    <property type="entry name" value="HSP70"/>
    <property type="match status" value="2"/>
</dbReference>
<evidence type="ECO:0000313" key="4">
    <source>
        <dbReference type="EMBL" id="CAG7692423.1"/>
    </source>
</evidence>